<comment type="caution">
    <text evidence="1">The sequence shown here is derived from an EMBL/GenBank/DDBJ whole genome shotgun (WGS) entry which is preliminary data.</text>
</comment>
<reference evidence="1 2" key="1">
    <citation type="submission" date="2016-12" db="EMBL/GenBank/DDBJ databases">
        <title>Genomic comparison of strains in the 'Actinomyces naeslundii' group.</title>
        <authorList>
            <person name="Mughal S.R."/>
            <person name="Do T."/>
            <person name="Gilbert S.C."/>
            <person name="Witherden E.A."/>
            <person name="Didelot X."/>
            <person name="Beighton D."/>
        </authorList>
    </citation>
    <scope>NUCLEOTIDE SEQUENCE [LARGE SCALE GENOMIC DNA]</scope>
    <source>
        <strain evidence="1 2">R21091</strain>
    </source>
</reference>
<sequence length="294" mass="30594">MDPSLGPESYRVRSVGKAAAKYLSADPDVVSAKVDRAEADKNGSVVSVGASLKDGTSVHKAADLVVSVQQRTLEKESTYGGALEVSLSWKIGGNDIDVNINCRRDANRIRVDILRAINPAGEPKAIQGDIDEHAGPTVDYGVVTATPPSLTQAGSPHSVKTFTLNDWKVTSTSSGTGDSFAKAPFEQIIAAAGRAGQNGAIVASPFGDGTSILLSGLVSEPGDVLSVDKAAAIVHGLADCRSLGISRLMIDTVQQDSSSPSQLEFTCQDGQFTVHDDHSSDGREAEVLQHAAAL</sequence>
<dbReference type="Proteomes" id="UP000186471">
    <property type="component" value="Unassembled WGS sequence"/>
</dbReference>
<dbReference type="EMBL" id="MSKK01000051">
    <property type="protein sequence ID" value="OLO44086.1"/>
    <property type="molecule type" value="Genomic_DNA"/>
</dbReference>
<dbReference type="AlphaFoldDB" id="A0A1Q8V7M4"/>
<organism evidence="1 2">
    <name type="scientific">Actinomyces oris</name>
    <dbReference type="NCBI Taxonomy" id="544580"/>
    <lineage>
        <taxon>Bacteria</taxon>
        <taxon>Bacillati</taxon>
        <taxon>Actinomycetota</taxon>
        <taxon>Actinomycetes</taxon>
        <taxon>Actinomycetales</taxon>
        <taxon>Actinomycetaceae</taxon>
        <taxon>Actinomyces</taxon>
    </lineage>
</organism>
<proteinExistence type="predicted"/>
<evidence type="ECO:0000313" key="2">
    <source>
        <dbReference type="Proteomes" id="UP000186471"/>
    </source>
</evidence>
<protein>
    <submittedName>
        <fullName evidence="1">Uncharacterized protein</fullName>
    </submittedName>
</protein>
<name>A0A1Q8V7M4_9ACTO</name>
<gene>
    <name evidence="1" type="ORF">BKH31_11460</name>
</gene>
<accession>A0A1Q8V7M4</accession>
<evidence type="ECO:0000313" key="1">
    <source>
        <dbReference type="EMBL" id="OLO44086.1"/>
    </source>
</evidence>